<dbReference type="AlphaFoldDB" id="G9Y3A3"/>
<dbReference type="RefSeq" id="WP_004846640.1">
    <property type="nucleotide sequence ID" value="NZ_JH417495.1"/>
</dbReference>
<proteinExistence type="predicted"/>
<evidence type="ECO:0000313" key="2">
    <source>
        <dbReference type="EMBL" id="EHM45628.1"/>
    </source>
</evidence>
<dbReference type="PATRIC" id="fig|1002364.3.peg.951"/>
<evidence type="ECO:0000313" key="3">
    <source>
        <dbReference type="Proteomes" id="UP000005959"/>
    </source>
</evidence>
<accession>G9Y3A3</accession>
<reference evidence="2 3" key="1">
    <citation type="submission" date="2011-08" db="EMBL/GenBank/DDBJ databases">
        <authorList>
            <person name="Weinstock G."/>
            <person name="Sodergren E."/>
            <person name="Clifton S."/>
            <person name="Fulton L."/>
            <person name="Fulton B."/>
            <person name="Courtney L."/>
            <person name="Fronick C."/>
            <person name="Harrison M."/>
            <person name="Strong C."/>
            <person name="Farmer C."/>
            <person name="Delahaunty K."/>
            <person name="Markovic C."/>
            <person name="Hall O."/>
            <person name="Minx P."/>
            <person name="Tomlinson C."/>
            <person name="Mitreva M."/>
            <person name="Hou S."/>
            <person name="Chen J."/>
            <person name="Wollam A."/>
            <person name="Pepin K.H."/>
            <person name="Johnson M."/>
            <person name="Bhonagiri V."/>
            <person name="Zhang X."/>
            <person name="Suruliraj S."/>
            <person name="Warren W."/>
            <person name="Chinwalla A."/>
            <person name="Mardis E.R."/>
            <person name="Wilson R.K."/>
        </authorList>
    </citation>
    <scope>NUCLEOTIDE SEQUENCE [LARGE SCALE GENOMIC DNA]</scope>
    <source>
        <strain evidence="2 3">ATCC 51873</strain>
    </source>
</reference>
<protein>
    <submittedName>
        <fullName evidence="2">Uncharacterized protein</fullName>
    </submittedName>
</protein>
<evidence type="ECO:0000256" key="1">
    <source>
        <dbReference type="SAM" id="MobiDB-lite"/>
    </source>
</evidence>
<feature type="region of interest" description="Disordered" evidence="1">
    <location>
        <begin position="53"/>
        <end position="78"/>
    </location>
</feature>
<dbReference type="Proteomes" id="UP000005959">
    <property type="component" value="Unassembled WGS sequence"/>
</dbReference>
<dbReference type="HOGENOM" id="CLU_195150_0_0_6"/>
<name>G9Y3A3_HAFAL</name>
<comment type="caution">
    <text evidence="2">The sequence shown here is derived from an EMBL/GenBank/DDBJ whole genome shotgun (WGS) entry which is preliminary data.</text>
</comment>
<organism evidence="2 3">
    <name type="scientific">Hafnia alvei ATCC 51873</name>
    <dbReference type="NCBI Taxonomy" id="1002364"/>
    <lineage>
        <taxon>Bacteria</taxon>
        <taxon>Pseudomonadati</taxon>
        <taxon>Pseudomonadota</taxon>
        <taxon>Gammaproteobacteria</taxon>
        <taxon>Enterobacterales</taxon>
        <taxon>Hafniaceae</taxon>
        <taxon>Hafnia</taxon>
    </lineage>
</organism>
<gene>
    <name evidence="2" type="ORF">HMPREF0454_01029</name>
</gene>
<feature type="compositionally biased region" description="Basic and acidic residues" evidence="1">
    <location>
        <begin position="53"/>
        <end position="68"/>
    </location>
</feature>
<sequence length="78" mass="9003">MQRRKLSPAEELALGKAFREAALAMGLPANGKLPSEVKRRIRAEVLRAQMAERKIQRESDAEREEKTFTWKPSAVRRR</sequence>
<dbReference type="EMBL" id="AGCI01000016">
    <property type="protein sequence ID" value="EHM45628.1"/>
    <property type="molecule type" value="Genomic_DNA"/>
</dbReference>